<dbReference type="InterPro" id="IPR001375">
    <property type="entry name" value="Peptidase_S9_cat"/>
</dbReference>
<sequence length="691" mass="75110">MTRLATLFAASALSAPLVLASPALARPMTPEDVVRLEQVGTVEMAPDGGRVAYTRAWRQDVTKGKENGGSLQQLFLTGSANAARAWLPDDMNISQIGFSPDGGMVSFLWTDKDGKRAVWGIPADGGARRRLAAISDTNIRSYGWAPDGATIYVLADAEKDAARDKELKAGFDSRVYEEELTVSRMFAAPVMRERDRDIPEPRAIEVPGHVASFQIAPDGSWAAVGSAPTALVDDSYTSQRVHLIDLQSGKVRAVVETLGKIDDYEISPNGQQLSLIAGISANDPAPTTLFLVDATTGDFRPLNQGAQEAAVDSEWMADGRLAVAVDIGARSVLRFYTEQGNVEREVETDGLVISRLASGGNRLAVTASSARHPGELFLWNNQGFDRWTEHNPWLAEVDFGTQRAFTYNARDGRQIEGVLIEPVGGVPSGGAPTIMTVHGGPEAHDSNGWLTNYSMPGQVAAGAGYAVFHPNYRGSTGYGVDFAMEHQGDYAGKEFDDIVDAKHALATAGVTDPERVGITGGSYGGFASAWAATRYSEEYAASVMFVGISDLVSKFGTTDIPNEMYLVHERAWPWDEWNKLLERSPITHTANATTPLLIMHGDSDTRVSPTQSMELYRTIKVRKPDTPVRLVLFPGEGHGNSRTASRYDYNLRMMEWFDTYLKTGDRTAEMPAPRPTLVLESAEPDEKKGRK</sequence>
<feature type="domain" description="Peptidase S9 prolyl oligopeptidase catalytic" evidence="4">
    <location>
        <begin position="458"/>
        <end position="662"/>
    </location>
</feature>
<dbReference type="PANTHER" id="PTHR42776">
    <property type="entry name" value="SERINE PEPTIDASE S9 FAMILY MEMBER"/>
    <property type="match status" value="1"/>
</dbReference>
<feature type="signal peptide" evidence="3">
    <location>
        <begin position="1"/>
        <end position="25"/>
    </location>
</feature>
<feature type="chain" id="PRO_5026159941" evidence="3">
    <location>
        <begin position="26"/>
        <end position="691"/>
    </location>
</feature>
<reference evidence="5 6" key="1">
    <citation type="submission" date="2019-12" db="EMBL/GenBank/DDBJ databases">
        <title>Genomic-based taxomic classification of the family Erythrobacteraceae.</title>
        <authorList>
            <person name="Xu L."/>
        </authorList>
    </citation>
    <scope>NUCLEOTIDE SEQUENCE [LARGE SCALE GENOMIC DNA]</scope>
    <source>
        <strain evidence="5 6">S36</strain>
    </source>
</reference>
<comment type="caution">
    <text evidence="5">The sequence shown here is derived from an EMBL/GenBank/DDBJ whole genome shotgun (WGS) entry which is preliminary data.</text>
</comment>
<name>A0A6I4U0W8_9SPHN</name>
<dbReference type="Gene3D" id="2.120.10.30">
    <property type="entry name" value="TolB, C-terminal domain"/>
    <property type="match status" value="2"/>
</dbReference>
<dbReference type="Pfam" id="PF00326">
    <property type="entry name" value="Peptidase_S9"/>
    <property type="match status" value="1"/>
</dbReference>
<dbReference type="Proteomes" id="UP000469430">
    <property type="component" value="Unassembled WGS sequence"/>
</dbReference>
<dbReference type="Gene3D" id="3.40.50.1820">
    <property type="entry name" value="alpha/beta hydrolase"/>
    <property type="match status" value="1"/>
</dbReference>
<dbReference type="AlphaFoldDB" id="A0A6I4U0W8"/>
<dbReference type="SUPFAM" id="SSF53474">
    <property type="entry name" value="alpha/beta-Hydrolases"/>
    <property type="match status" value="1"/>
</dbReference>
<dbReference type="RefSeq" id="WP_161392250.1">
    <property type="nucleotide sequence ID" value="NZ_JBHSCP010000003.1"/>
</dbReference>
<feature type="region of interest" description="Disordered" evidence="2">
    <location>
        <begin position="667"/>
        <end position="691"/>
    </location>
</feature>
<evidence type="ECO:0000313" key="6">
    <source>
        <dbReference type="Proteomes" id="UP000469430"/>
    </source>
</evidence>
<keyword evidence="1" id="KW-0378">Hydrolase</keyword>
<gene>
    <name evidence="5" type="ORF">GRI97_16080</name>
</gene>
<keyword evidence="3" id="KW-0732">Signal</keyword>
<evidence type="ECO:0000256" key="2">
    <source>
        <dbReference type="SAM" id="MobiDB-lite"/>
    </source>
</evidence>
<dbReference type="InterPro" id="IPR011042">
    <property type="entry name" value="6-blade_b-propeller_TolB-like"/>
</dbReference>
<evidence type="ECO:0000259" key="4">
    <source>
        <dbReference type="Pfam" id="PF00326"/>
    </source>
</evidence>
<dbReference type="GO" id="GO:0006508">
    <property type="term" value="P:proteolysis"/>
    <property type="evidence" value="ECO:0007669"/>
    <property type="project" value="InterPro"/>
</dbReference>
<dbReference type="GO" id="GO:0004252">
    <property type="term" value="F:serine-type endopeptidase activity"/>
    <property type="evidence" value="ECO:0007669"/>
    <property type="project" value="TreeGrafter"/>
</dbReference>
<dbReference type="InterPro" id="IPR029058">
    <property type="entry name" value="AB_hydrolase_fold"/>
</dbReference>
<evidence type="ECO:0000256" key="1">
    <source>
        <dbReference type="ARBA" id="ARBA00022801"/>
    </source>
</evidence>
<evidence type="ECO:0000313" key="5">
    <source>
        <dbReference type="EMBL" id="MXP00509.1"/>
    </source>
</evidence>
<dbReference type="OrthoDB" id="1094230at2"/>
<organism evidence="5 6">
    <name type="scientific">Croceibacterium xixiisoli</name>
    <dbReference type="NCBI Taxonomy" id="1476466"/>
    <lineage>
        <taxon>Bacteria</taxon>
        <taxon>Pseudomonadati</taxon>
        <taxon>Pseudomonadota</taxon>
        <taxon>Alphaproteobacteria</taxon>
        <taxon>Sphingomonadales</taxon>
        <taxon>Erythrobacteraceae</taxon>
        <taxon>Croceibacterium</taxon>
    </lineage>
</organism>
<proteinExistence type="predicted"/>
<protein>
    <submittedName>
        <fullName evidence="5">Prolyl oligopeptidase family serine peptidase</fullName>
    </submittedName>
</protein>
<evidence type="ECO:0000256" key="3">
    <source>
        <dbReference type="SAM" id="SignalP"/>
    </source>
</evidence>
<accession>A0A6I4U0W8</accession>
<dbReference type="SUPFAM" id="SSF69322">
    <property type="entry name" value="Tricorn protease domain 2"/>
    <property type="match status" value="1"/>
</dbReference>
<keyword evidence="6" id="KW-1185">Reference proteome</keyword>
<dbReference type="PANTHER" id="PTHR42776:SF27">
    <property type="entry name" value="DIPEPTIDYL PEPTIDASE FAMILY MEMBER 6"/>
    <property type="match status" value="1"/>
</dbReference>
<dbReference type="EMBL" id="WTYJ01000004">
    <property type="protein sequence ID" value="MXP00509.1"/>
    <property type="molecule type" value="Genomic_DNA"/>
</dbReference>